<dbReference type="GO" id="GO:0005615">
    <property type="term" value="C:extracellular space"/>
    <property type="evidence" value="ECO:0007669"/>
    <property type="project" value="TreeGrafter"/>
</dbReference>
<feature type="chain" id="PRO_5046883789" evidence="4">
    <location>
        <begin position="18"/>
        <end position="219"/>
    </location>
</feature>
<dbReference type="InterPro" id="IPR000618">
    <property type="entry name" value="Insect_cuticle"/>
</dbReference>
<dbReference type="GO" id="GO:0042302">
    <property type="term" value="F:structural constituent of cuticle"/>
    <property type="evidence" value="ECO:0007669"/>
    <property type="project" value="UniProtKB-UniRule"/>
</dbReference>
<dbReference type="PANTHER" id="PTHR12236:SF98">
    <property type="entry name" value="CUTICULAR PROTEIN 56F"/>
    <property type="match status" value="1"/>
</dbReference>
<dbReference type="Pfam" id="PF00379">
    <property type="entry name" value="Chitin_bind_4"/>
    <property type="match status" value="1"/>
</dbReference>
<reference evidence="6" key="1">
    <citation type="submission" date="2025-08" db="UniProtKB">
        <authorList>
            <consortium name="RefSeq"/>
        </authorList>
    </citation>
    <scope>IDENTIFICATION</scope>
    <source>
        <tissue evidence="6">Thorax and Abdomen</tissue>
    </source>
</reference>
<dbReference type="GO" id="GO:0031012">
    <property type="term" value="C:extracellular matrix"/>
    <property type="evidence" value="ECO:0007669"/>
    <property type="project" value="TreeGrafter"/>
</dbReference>
<dbReference type="Proteomes" id="UP000829291">
    <property type="component" value="Chromosome 7"/>
</dbReference>
<dbReference type="PROSITE" id="PS51155">
    <property type="entry name" value="CHIT_BIND_RR_2"/>
    <property type="match status" value="1"/>
</dbReference>
<feature type="signal peptide" evidence="4">
    <location>
        <begin position="1"/>
        <end position="17"/>
    </location>
</feature>
<proteinExistence type="predicted"/>
<evidence type="ECO:0000256" key="1">
    <source>
        <dbReference type="ARBA" id="ARBA00022460"/>
    </source>
</evidence>
<dbReference type="InParanoid" id="A0A6J0C2S1"/>
<name>A0A6J0C2S1_NEOLC</name>
<dbReference type="PROSITE" id="PS00233">
    <property type="entry name" value="CHIT_BIND_RR_1"/>
    <property type="match status" value="1"/>
</dbReference>
<dbReference type="InterPro" id="IPR051217">
    <property type="entry name" value="Insect_Cuticle_Struc_Prot"/>
</dbReference>
<dbReference type="RefSeq" id="XP_015520805.2">
    <property type="nucleotide sequence ID" value="XM_015665319.2"/>
</dbReference>
<evidence type="ECO:0000256" key="4">
    <source>
        <dbReference type="SAM" id="SignalP"/>
    </source>
</evidence>
<evidence type="ECO:0000313" key="5">
    <source>
        <dbReference type="Proteomes" id="UP000829291"/>
    </source>
</evidence>
<organism evidence="6">
    <name type="scientific">Neodiprion lecontei</name>
    <name type="common">Redheaded pine sawfly</name>
    <dbReference type="NCBI Taxonomy" id="441921"/>
    <lineage>
        <taxon>Eukaryota</taxon>
        <taxon>Metazoa</taxon>
        <taxon>Ecdysozoa</taxon>
        <taxon>Arthropoda</taxon>
        <taxon>Hexapoda</taxon>
        <taxon>Insecta</taxon>
        <taxon>Pterygota</taxon>
        <taxon>Neoptera</taxon>
        <taxon>Endopterygota</taxon>
        <taxon>Hymenoptera</taxon>
        <taxon>Tenthredinoidea</taxon>
        <taxon>Diprionidae</taxon>
        <taxon>Diprioninae</taxon>
        <taxon>Neodiprion</taxon>
    </lineage>
</organism>
<dbReference type="InterPro" id="IPR031311">
    <property type="entry name" value="CHIT_BIND_RR_consensus"/>
</dbReference>
<dbReference type="OrthoDB" id="6595597at2759"/>
<keyword evidence="1 2" id="KW-0193">Cuticle</keyword>
<dbReference type="KEGG" id="nlo:107225020"/>
<dbReference type="GeneID" id="107225020"/>
<evidence type="ECO:0000256" key="3">
    <source>
        <dbReference type="SAM" id="MobiDB-lite"/>
    </source>
</evidence>
<feature type="compositionally biased region" description="Basic and acidic residues" evidence="3">
    <location>
        <begin position="199"/>
        <end position="212"/>
    </location>
</feature>
<protein>
    <submittedName>
        <fullName evidence="6">Uncharacterized protein LOC107225020</fullName>
    </submittedName>
</protein>
<feature type="region of interest" description="Disordered" evidence="3">
    <location>
        <begin position="195"/>
        <end position="219"/>
    </location>
</feature>
<gene>
    <name evidence="6" type="primary">LOC107225020</name>
</gene>
<sequence>MQKIFFAVLATLASAQAGILRDDQPAPRNYLEPEMRQPSSVYLPPMVDEMQDESMGEDQEMTNYSAMEPKNVYLPAPEGRYLPVSNSAQTSGDSWAPDTSRASLKWGENSYSISPSAAMWDSNQYGSQSSGQLNLQGYQEGYETTEPAKYQFEYAVKDDESGNDYQQKEGRHGELTWGVYSVLLPDGRKQIVEYEADQDGFKPRISYEETRQRSPQGPY</sequence>
<evidence type="ECO:0000256" key="2">
    <source>
        <dbReference type="PROSITE-ProRule" id="PRU00497"/>
    </source>
</evidence>
<dbReference type="PANTHER" id="PTHR12236">
    <property type="entry name" value="STRUCTURAL CONTITUENT OF CUTICLE"/>
    <property type="match status" value="1"/>
</dbReference>
<dbReference type="AlphaFoldDB" id="A0A6J0C2S1"/>
<keyword evidence="4" id="KW-0732">Signal</keyword>
<evidence type="ECO:0000313" key="6">
    <source>
        <dbReference type="RefSeq" id="XP_015520805.2"/>
    </source>
</evidence>
<keyword evidence="5" id="KW-1185">Reference proteome</keyword>
<accession>A0A6J0C2S1</accession>